<dbReference type="AlphaFoldDB" id="A0A6J2TA55"/>
<dbReference type="Proteomes" id="UP000504634">
    <property type="component" value="Unplaced"/>
</dbReference>
<organism evidence="6 7">
    <name type="scientific">Drosophila lebanonensis</name>
    <name type="common">Fruit fly</name>
    <name type="synonym">Scaptodrosophila lebanonensis</name>
    <dbReference type="NCBI Taxonomy" id="7225"/>
    <lineage>
        <taxon>Eukaryota</taxon>
        <taxon>Metazoa</taxon>
        <taxon>Ecdysozoa</taxon>
        <taxon>Arthropoda</taxon>
        <taxon>Hexapoda</taxon>
        <taxon>Insecta</taxon>
        <taxon>Pterygota</taxon>
        <taxon>Neoptera</taxon>
        <taxon>Endopterygota</taxon>
        <taxon>Diptera</taxon>
        <taxon>Brachycera</taxon>
        <taxon>Muscomorpha</taxon>
        <taxon>Ephydroidea</taxon>
        <taxon>Drosophilidae</taxon>
        <taxon>Scaptodrosophila</taxon>
    </lineage>
</organism>
<feature type="signal peptide" evidence="5">
    <location>
        <begin position="1"/>
        <end position="18"/>
    </location>
</feature>
<comment type="subcellular location">
    <subcellularLocation>
        <location evidence="2">Secreted</location>
    </subcellularLocation>
</comment>
<dbReference type="RefSeq" id="XP_030372909.1">
    <property type="nucleotide sequence ID" value="XM_030517049.1"/>
</dbReference>
<comment type="function">
    <text evidence="1">Chorion membrane (egg shell) protein; plays a role in protecting the egg from the environment.</text>
</comment>
<dbReference type="Pfam" id="PF03964">
    <property type="entry name" value="Chorion_2"/>
    <property type="match status" value="1"/>
</dbReference>
<dbReference type="GO" id="GO:0005576">
    <property type="term" value="C:extracellular region"/>
    <property type="evidence" value="ECO:0007669"/>
    <property type="project" value="UniProtKB-SubCell"/>
</dbReference>
<keyword evidence="3" id="KW-0964">Secreted</keyword>
<evidence type="ECO:0000256" key="5">
    <source>
        <dbReference type="SAM" id="SignalP"/>
    </source>
</evidence>
<keyword evidence="6" id="KW-1185">Reference proteome</keyword>
<evidence type="ECO:0000256" key="1">
    <source>
        <dbReference type="ARBA" id="ARBA00002036"/>
    </source>
</evidence>
<name>A0A6J2TA55_DROLE</name>
<dbReference type="InterPro" id="IPR005649">
    <property type="entry name" value="Chorion_2"/>
</dbReference>
<evidence type="ECO:0000256" key="4">
    <source>
        <dbReference type="ARBA" id="ARBA00022729"/>
    </source>
</evidence>
<protein>
    <submittedName>
        <fullName evidence="7">Chorion protein S15</fullName>
    </submittedName>
</protein>
<evidence type="ECO:0000256" key="2">
    <source>
        <dbReference type="ARBA" id="ARBA00004613"/>
    </source>
</evidence>
<reference evidence="7" key="1">
    <citation type="submission" date="2025-08" db="UniProtKB">
        <authorList>
            <consortium name="RefSeq"/>
        </authorList>
    </citation>
    <scope>IDENTIFICATION</scope>
    <source>
        <strain evidence="7">11010-0011.00</strain>
        <tissue evidence="7">Whole body</tissue>
    </source>
</reference>
<accession>A0A6J2TA55</accession>
<evidence type="ECO:0000313" key="6">
    <source>
        <dbReference type="Proteomes" id="UP000504634"/>
    </source>
</evidence>
<feature type="chain" id="PRO_5026652698" evidence="5">
    <location>
        <begin position="19"/>
        <end position="120"/>
    </location>
</feature>
<evidence type="ECO:0000256" key="3">
    <source>
        <dbReference type="ARBA" id="ARBA00022525"/>
    </source>
</evidence>
<keyword evidence="4 5" id="KW-0732">Signal</keyword>
<dbReference type="GO" id="GO:0042600">
    <property type="term" value="C:egg chorion"/>
    <property type="evidence" value="ECO:0007669"/>
    <property type="project" value="InterPro"/>
</dbReference>
<dbReference type="OrthoDB" id="7865795at2759"/>
<sequence>MKYLFVCVSFALFAYINASSLYGGNHGGYGLGRGGDSGPVVAYQAIPVHSYGRQSYGQPLRSYASEPRAAAAAAAASSAVLSGNYRQVAIPAYELDAGYHGGHGGYGGHRGIGIGSRGGY</sequence>
<dbReference type="CTD" id="38999"/>
<gene>
    <name evidence="7" type="primary">LOC115622924</name>
</gene>
<dbReference type="GeneID" id="115622924"/>
<proteinExistence type="predicted"/>
<evidence type="ECO:0000313" key="7">
    <source>
        <dbReference type="RefSeq" id="XP_030372909.1"/>
    </source>
</evidence>